<feature type="transmembrane region" description="Helical" evidence="1">
    <location>
        <begin position="136"/>
        <end position="168"/>
    </location>
</feature>
<feature type="transmembrane region" description="Helical" evidence="1">
    <location>
        <begin position="86"/>
        <end position="108"/>
    </location>
</feature>
<evidence type="ECO:0000256" key="1">
    <source>
        <dbReference type="SAM" id="Phobius"/>
    </source>
</evidence>
<dbReference type="Proteomes" id="UP000829196">
    <property type="component" value="Unassembled WGS sequence"/>
</dbReference>
<keyword evidence="1" id="KW-1133">Transmembrane helix</keyword>
<feature type="transmembrane region" description="Helical" evidence="1">
    <location>
        <begin position="226"/>
        <end position="249"/>
    </location>
</feature>
<feature type="transmembrane region" description="Helical" evidence="1">
    <location>
        <begin position="32"/>
        <end position="58"/>
    </location>
</feature>
<evidence type="ECO:0000313" key="3">
    <source>
        <dbReference type="Proteomes" id="UP000829196"/>
    </source>
</evidence>
<gene>
    <name evidence="2" type="ORF">KFK09_003082</name>
</gene>
<dbReference type="PANTHER" id="PTHR33133:SF7">
    <property type="entry name" value="F26K24.10 PROTEIN-RELATED"/>
    <property type="match status" value="1"/>
</dbReference>
<feature type="transmembrane region" description="Helical" evidence="1">
    <location>
        <begin position="180"/>
        <end position="205"/>
    </location>
</feature>
<proteinExistence type="predicted"/>
<evidence type="ECO:0000313" key="2">
    <source>
        <dbReference type="EMBL" id="KAI0527481.1"/>
    </source>
</evidence>
<reference evidence="2" key="1">
    <citation type="journal article" date="2022" name="Front. Genet.">
        <title>Chromosome-Scale Assembly of the Dendrobium nobile Genome Provides Insights Into the Molecular Mechanism of the Biosynthesis of the Medicinal Active Ingredient of Dendrobium.</title>
        <authorList>
            <person name="Xu Q."/>
            <person name="Niu S.-C."/>
            <person name="Li K.-L."/>
            <person name="Zheng P.-J."/>
            <person name="Zhang X.-J."/>
            <person name="Jia Y."/>
            <person name="Liu Y."/>
            <person name="Niu Y.-X."/>
            <person name="Yu L.-H."/>
            <person name="Chen D.-F."/>
            <person name="Zhang G.-Q."/>
        </authorList>
    </citation>
    <scope>NUCLEOTIDE SEQUENCE</scope>
    <source>
        <tissue evidence="2">Leaf</tissue>
    </source>
</reference>
<comment type="caution">
    <text evidence="2">The sequence shown here is derived from an EMBL/GenBank/DDBJ whole genome shotgun (WGS) entry which is preliminary data.</text>
</comment>
<protein>
    <submittedName>
        <fullName evidence="2">Uncharacterized protein</fullName>
    </submittedName>
</protein>
<dbReference type="AlphaFoldDB" id="A0A8T3C369"/>
<organism evidence="2 3">
    <name type="scientific">Dendrobium nobile</name>
    <name type="common">Orchid</name>
    <dbReference type="NCBI Taxonomy" id="94219"/>
    <lineage>
        <taxon>Eukaryota</taxon>
        <taxon>Viridiplantae</taxon>
        <taxon>Streptophyta</taxon>
        <taxon>Embryophyta</taxon>
        <taxon>Tracheophyta</taxon>
        <taxon>Spermatophyta</taxon>
        <taxon>Magnoliopsida</taxon>
        <taxon>Liliopsida</taxon>
        <taxon>Asparagales</taxon>
        <taxon>Orchidaceae</taxon>
        <taxon>Epidendroideae</taxon>
        <taxon>Malaxideae</taxon>
        <taxon>Dendrobiinae</taxon>
        <taxon>Dendrobium</taxon>
    </lineage>
</organism>
<keyword evidence="1" id="KW-0812">Transmembrane</keyword>
<dbReference type="PANTHER" id="PTHR33133">
    <property type="entry name" value="OS08G0107100 PROTEIN-RELATED"/>
    <property type="match status" value="1"/>
</dbReference>
<name>A0A8T3C369_DENNO</name>
<accession>A0A8T3C369</accession>
<dbReference type="EMBL" id="JAGYWB010000003">
    <property type="protein sequence ID" value="KAI0527481.1"/>
    <property type="molecule type" value="Genomic_DNA"/>
</dbReference>
<keyword evidence="1" id="KW-0472">Membrane</keyword>
<feature type="transmembrane region" description="Helical" evidence="1">
    <location>
        <begin position="269"/>
        <end position="291"/>
    </location>
</feature>
<dbReference type="OrthoDB" id="1934322at2759"/>
<keyword evidence="3" id="KW-1185">Reference proteome</keyword>
<sequence>MATTKSCYSWPAMLAGVLSESSRVVSDHSRHFLALSVLFLLPLSSVLIASPSLVPLLIHHRQSLHPQSLLREAAPSSSSPDLTRTLILAAAAATLFLPIASAAVAAVTRSVNHGFYGRPVKILPNLRSLHIPVLHLLATLLCGFLIFSAIVALIVSLCLLVLFVLSILDVESGSVPPYSFAAGVAAITIARFQLEWCLAGVVSVMESSWGFAPLKRSAELIDGMRLAAICLWVFFGAGAGFTLWGFGLWEVPSGGNWYGVIPVVGKTVLGSALMALLLLYIFVTHAALYLYCKAVHGELLGEIVEEFASEYVTLPFDDNRVPHVVSVILR</sequence>